<dbReference type="EMBL" id="CP012034">
    <property type="protein sequence ID" value="AKP68195.1"/>
    <property type="molecule type" value="Genomic_DNA"/>
</dbReference>
<name>A0A0H4R346_9LACO</name>
<dbReference type="InterPro" id="IPR009530">
    <property type="entry name" value="DUF1149"/>
</dbReference>
<dbReference type="STRING" id="1007676.ABM34_12060"/>
<dbReference type="PATRIC" id="fig|1007676.4.peg.2441"/>
<dbReference type="OrthoDB" id="2304456at2"/>
<dbReference type="AlphaFoldDB" id="A0A0H4R346"/>
<sequence length="149" mass="17011">MKTNKGPISVQQYHYDIADPDEEVKSEIQIALEHPELHDEDGKKVEETDGRIYQVVVPFDIHPGNSPFKISGMITQIVQLMDFHGHREDLTSKEVQQISREAIEYIETITYQVTAITLNHGVSLDFSAADSLEPNQHVKDLQEKKNKKD</sequence>
<dbReference type="InterPro" id="IPR035958">
    <property type="entry name" value="SecB-like_sf"/>
</dbReference>
<organism evidence="1 2">
    <name type="scientific">Companilactobacillus ginsenosidimutans</name>
    <dbReference type="NCBI Taxonomy" id="1007676"/>
    <lineage>
        <taxon>Bacteria</taxon>
        <taxon>Bacillati</taxon>
        <taxon>Bacillota</taxon>
        <taxon>Bacilli</taxon>
        <taxon>Lactobacillales</taxon>
        <taxon>Lactobacillaceae</taxon>
        <taxon>Companilactobacillus</taxon>
    </lineage>
</organism>
<protein>
    <submittedName>
        <fullName evidence="1">Uncharacterized protein</fullName>
    </submittedName>
</protein>
<evidence type="ECO:0000313" key="1">
    <source>
        <dbReference type="EMBL" id="AKP68195.1"/>
    </source>
</evidence>
<dbReference type="PIRSF" id="PIRSF031568">
    <property type="entry name" value="UCP031568"/>
    <property type="match status" value="1"/>
</dbReference>
<reference evidence="2" key="1">
    <citation type="submission" date="2015-07" db="EMBL/GenBank/DDBJ databases">
        <title>Lactobacillus ginsenosidimutans/EMML 3141/ whole genome sequencing.</title>
        <authorList>
            <person name="Kim M.K."/>
            <person name="Im W.-T."/>
            <person name="Srinivasan S."/>
            <person name="Lee J.-J."/>
        </authorList>
    </citation>
    <scope>NUCLEOTIDE SEQUENCE [LARGE SCALE GENOMIC DNA]</scope>
    <source>
        <strain evidence="2">EMML 3041</strain>
    </source>
</reference>
<dbReference type="KEGG" id="lgn:ABM34_12060"/>
<proteinExistence type="predicted"/>
<dbReference type="Pfam" id="PF06619">
    <property type="entry name" value="DUF1149"/>
    <property type="match status" value="1"/>
</dbReference>
<gene>
    <name evidence="1" type="ORF">ABM34_12060</name>
</gene>
<dbReference type="RefSeq" id="WP_048706054.1">
    <property type="nucleotide sequence ID" value="NZ_CP012034.1"/>
</dbReference>
<accession>A0A0H4R346</accession>
<evidence type="ECO:0000313" key="2">
    <source>
        <dbReference type="Proteomes" id="UP000036106"/>
    </source>
</evidence>
<dbReference type="Proteomes" id="UP000036106">
    <property type="component" value="Chromosome"/>
</dbReference>
<dbReference type="SUPFAM" id="SSF54611">
    <property type="entry name" value="SecB-like"/>
    <property type="match status" value="1"/>
</dbReference>
<dbReference type="Gene3D" id="3.10.420.10">
    <property type="entry name" value="SecB-like"/>
    <property type="match status" value="1"/>
</dbReference>
<keyword evidence="2" id="KW-1185">Reference proteome</keyword>